<organism evidence="2 3">
    <name type="scientific">Plenodomus tracheiphilus IPT5</name>
    <dbReference type="NCBI Taxonomy" id="1408161"/>
    <lineage>
        <taxon>Eukaryota</taxon>
        <taxon>Fungi</taxon>
        <taxon>Dikarya</taxon>
        <taxon>Ascomycota</taxon>
        <taxon>Pezizomycotina</taxon>
        <taxon>Dothideomycetes</taxon>
        <taxon>Pleosporomycetidae</taxon>
        <taxon>Pleosporales</taxon>
        <taxon>Pleosporineae</taxon>
        <taxon>Leptosphaeriaceae</taxon>
        <taxon>Plenodomus</taxon>
    </lineage>
</organism>
<feature type="region of interest" description="Disordered" evidence="1">
    <location>
        <begin position="86"/>
        <end position="118"/>
    </location>
</feature>
<dbReference type="Proteomes" id="UP000799423">
    <property type="component" value="Unassembled WGS sequence"/>
</dbReference>
<accession>A0A6A7B6B9</accession>
<protein>
    <submittedName>
        <fullName evidence="2">Uncharacterized protein</fullName>
    </submittedName>
</protein>
<gene>
    <name evidence="2" type="ORF">T440DRAFT_77353</name>
</gene>
<evidence type="ECO:0000256" key="1">
    <source>
        <dbReference type="SAM" id="MobiDB-lite"/>
    </source>
</evidence>
<reference evidence="2" key="1">
    <citation type="submission" date="2020-01" db="EMBL/GenBank/DDBJ databases">
        <authorList>
            <consortium name="DOE Joint Genome Institute"/>
            <person name="Haridas S."/>
            <person name="Albert R."/>
            <person name="Binder M."/>
            <person name="Bloem J."/>
            <person name="Labutti K."/>
            <person name="Salamov A."/>
            <person name="Andreopoulos B."/>
            <person name="Baker S.E."/>
            <person name="Barry K."/>
            <person name="Bills G."/>
            <person name="Bluhm B.H."/>
            <person name="Cannon C."/>
            <person name="Castanera R."/>
            <person name="Culley D.E."/>
            <person name="Daum C."/>
            <person name="Ezra D."/>
            <person name="Gonzalez J.B."/>
            <person name="Henrissat B."/>
            <person name="Kuo A."/>
            <person name="Liang C."/>
            <person name="Lipzen A."/>
            <person name="Lutzoni F."/>
            <person name="Magnuson J."/>
            <person name="Mondo S."/>
            <person name="Nolan M."/>
            <person name="Ohm R."/>
            <person name="Pangilinan J."/>
            <person name="Park H.-J."/>
            <person name="Ramirez L."/>
            <person name="Alfaro M."/>
            <person name="Sun H."/>
            <person name="Tritt A."/>
            <person name="Yoshinaga Y."/>
            <person name="Zwiers L.-H."/>
            <person name="Turgeon B.G."/>
            <person name="Goodwin S.B."/>
            <person name="Spatafora J.W."/>
            <person name="Crous P.W."/>
            <person name="Grigoriev I.V."/>
        </authorList>
    </citation>
    <scope>NUCLEOTIDE SEQUENCE</scope>
    <source>
        <strain evidence="2">IPT5</strain>
    </source>
</reference>
<dbReference type="AlphaFoldDB" id="A0A6A7B6B9"/>
<proteinExistence type="predicted"/>
<evidence type="ECO:0000313" key="3">
    <source>
        <dbReference type="Proteomes" id="UP000799423"/>
    </source>
</evidence>
<dbReference type="EMBL" id="MU006304">
    <property type="protein sequence ID" value="KAF2851021.1"/>
    <property type="molecule type" value="Genomic_DNA"/>
</dbReference>
<sequence>MMLALPLRTRGALVRSLRDRLNRALRAACSRNLQLATLQSPPTSSRPRRRPQCELAMGGVSGSGGCWALLAKTAQHHRTRAMRRLARTESTQQHGLHRRRSTDVTSARRHARSSGSPSFLACSTARIELSRSTICSRLWLGVKGTGARVRLHWLVHHTHPVLLMHYWRLGRRASSRLPTPTPILNPPSTVAIDWLHWQPARNRASMTLLIPSRRLCGL</sequence>
<evidence type="ECO:0000313" key="2">
    <source>
        <dbReference type="EMBL" id="KAF2851021.1"/>
    </source>
</evidence>
<keyword evidence="3" id="KW-1185">Reference proteome</keyword>
<name>A0A6A7B6B9_9PLEO</name>